<sequence length="481" mass="52845">MAAVFLLVCVSLIPSLASAAPIKAYVAEFAVTPTDNGSLKKTLQTLLASRIASESVLPVASTQEAEVVVQGNYTQLGKVFSLDVVAKQGERTLTTVFEQGESQDELIPALSRIAGKLKTGIAQNFQAAKAPAAVQAPAPVVQAPLGAGAQQQQGEPGIIGSTLWVSQRLPNAQEGIAIASEGPQGREYFVAEAHALRLYRQEKTLKLLAEVQLTKRGKVIAIDTLGPDQAGKPRVFVTIIDGEAPSSQIFSYQDGKLKLVAEKLPYMFRAIALDGGPLKMYAQEMSLTDDFYGDLYEIAEHDGKIEKVKAIKLPRWANIYNYNSVPGPDGKSYPVVTSPDGYLIIYSDAGEELWRSSERFGGSETYFQREDDVSIKRTFEKMRWRFLDQRVYTTKEGDVIVPQNAGFFVIGNSRSYSKYSVFGFNWTGSSLEERWRTKQSQNYLADFVFKPATHELVLLEVVQKEGVFSKGGSAVRVMKLD</sequence>
<feature type="chain" id="PRO_5028049424" evidence="1">
    <location>
        <begin position="20"/>
        <end position="481"/>
    </location>
</feature>
<keyword evidence="3" id="KW-1185">Reference proteome</keyword>
<comment type="caution">
    <text evidence="2">The sequence shown here is derived from an EMBL/GenBank/DDBJ whole genome shotgun (WGS) entry which is preliminary data.</text>
</comment>
<proteinExistence type="predicted"/>
<dbReference type="Proteomes" id="UP000556026">
    <property type="component" value="Unassembled WGS sequence"/>
</dbReference>
<accession>A0A6V8MIL4</accession>
<gene>
    <name evidence="2" type="ORF">GMST_21020</name>
</gene>
<dbReference type="EMBL" id="BLXX01000005">
    <property type="protein sequence ID" value="GFO59777.1"/>
    <property type="molecule type" value="Genomic_DNA"/>
</dbReference>
<evidence type="ECO:0000313" key="3">
    <source>
        <dbReference type="Proteomes" id="UP000556026"/>
    </source>
</evidence>
<feature type="signal peptide" evidence="1">
    <location>
        <begin position="1"/>
        <end position="19"/>
    </location>
</feature>
<protein>
    <submittedName>
        <fullName evidence="2">Uncharacterized protein</fullName>
    </submittedName>
</protein>
<evidence type="ECO:0000313" key="2">
    <source>
        <dbReference type="EMBL" id="GFO59777.1"/>
    </source>
</evidence>
<organism evidence="2 3">
    <name type="scientific">Geomonas silvestris</name>
    <dbReference type="NCBI Taxonomy" id="2740184"/>
    <lineage>
        <taxon>Bacteria</taxon>
        <taxon>Pseudomonadati</taxon>
        <taxon>Thermodesulfobacteriota</taxon>
        <taxon>Desulfuromonadia</taxon>
        <taxon>Geobacterales</taxon>
        <taxon>Geobacteraceae</taxon>
        <taxon>Geomonas</taxon>
    </lineage>
</organism>
<evidence type="ECO:0000256" key="1">
    <source>
        <dbReference type="SAM" id="SignalP"/>
    </source>
</evidence>
<reference evidence="3" key="1">
    <citation type="submission" date="2020-06" db="EMBL/GenBank/DDBJ databases">
        <title>Draft genomic sequence of Geomonas sp. Red330.</title>
        <authorList>
            <person name="Itoh H."/>
            <person name="Zhenxing X."/>
            <person name="Ushijima N."/>
            <person name="Masuda Y."/>
            <person name="Shiratori Y."/>
            <person name="Senoo K."/>
        </authorList>
    </citation>
    <scope>NUCLEOTIDE SEQUENCE [LARGE SCALE GENOMIC DNA]</scope>
    <source>
        <strain evidence="3">Red330</strain>
    </source>
</reference>
<name>A0A6V8MIL4_9BACT</name>
<keyword evidence="1" id="KW-0732">Signal</keyword>
<dbReference type="AlphaFoldDB" id="A0A6V8MIL4"/>